<reference evidence="1 2" key="1">
    <citation type="journal article" date="2019" name="Nat. Ecol. Evol.">
        <title>Megaphylogeny resolves global patterns of mushroom evolution.</title>
        <authorList>
            <person name="Varga T."/>
            <person name="Krizsan K."/>
            <person name="Foldi C."/>
            <person name="Dima B."/>
            <person name="Sanchez-Garcia M."/>
            <person name="Sanchez-Ramirez S."/>
            <person name="Szollosi G.J."/>
            <person name="Szarkandi J.G."/>
            <person name="Papp V."/>
            <person name="Albert L."/>
            <person name="Andreopoulos W."/>
            <person name="Angelini C."/>
            <person name="Antonin V."/>
            <person name="Barry K.W."/>
            <person name="Bougher N.L."/>
            <person name="Buchanan P."/>
            <person name="Buyck B."/>
            <person name="Bense V."/>
            <person name="Catcheside P."/>
            <person name="Chovatia M."/>
            <person name="Cooper J."/>
            <person name="Damon W."/>
            <person name="Desjardin D."/>
            <person name="Finy P."/>
            <person name="Geml J."/>
            <person name="Haridas S."/>
            <person name="Hughes K."/>
            <person name="Justo A."/>
            <person name="Karasinski D."/>
            <person name="Kautmanova I."/>
            <person name="Kiss B."/>
            <person name="Kocsube S."/>
            <person name="Kotiranta H."/>
            <person name="LaButti K.M."/>
            <person name="Lechner B.E."/>
            <person name="Liimatainen K."/>
            <person name="Lipzen A."/>
            <person name="Lukacs Z."/>
            <person name="Mihaltcheva S."/>
            <person name="Morgado L.N."/>
            <person name="Niskanen T."/>
            <person name="Noordeloos M.E."/>
            <person name="Ohm R.A."/>
            <person name="Ortiz-Santana B."/>
            <person name="Ovrebo C."/>
            <person name="Racz N."/>
            <person name="Riley R."/>
            <person name="Savchenko A."/>
            <person name="Shiryaev A."/>
            <person name="Soop K."/>
            <person name="Spirin V."/>
            <person name="Szebenyi C."/>
            <person name="Tomsovsky M."/>
            <person name="Tulloss R.E."/>
            <person name="Uehling J."/>
            <person name="Grigoriev I.V."/>
            <person name="Vagvolgyi C."/>
            <person name="Papp T."/>
            <person name="Martin F.M."/>
            <person name="Miettinen O."/>
            <person name="Hibbett D.S."/>
            <person name="Nagy L.G."/>
        </authorList>
    </citation>
    <scope>NUCLEOTIDE SEQUENCE [LARGE SCALE GENOMIC DNA]</scope>
    <source>
        <strain evidence="1 2">NL-1719</strain>
    </source>
</reference>
<gene>
    <name evidence="1" type="ORF">BDN72DRAFT_880353</name>
</gene>
<name>A0ACD3AL63_9AGAR</name>
<dbReference type="Proteomes" id="UP000308600">
    <property type="component" value="Unassembled WGS sequence"/>
</dbReference>
<proteinExistence type="predicted"/>
<dbReference type="EMBL" id="ML208407">
    <property type="protein sequence ID" value="TFK66384.1"/>
    <property type="molecule type" value="Genomic_DNA"/>
</dbReference>
<protein>
    <submittedName>
        <fullName evidence="1">Uncharacterized protein</fullName>
    </submittedName>
</protein>
<keyword evidence="2" id="KW-1185">Reference proteome</keyword>
<evidence type="ECO:0000313" key="2">
    <source>
        <dbReference type="Proteomes" id="UP000308600"/>
    </source>
</evidence>
<sequence length="689" mass="77880">MAEESLDDMSFDLLPELRDKLFSFGFPHLTQPSNFRKDKRLIGPSPFTFYDRHVNENQRLIRVASCSTLADDLIRKVDDRLAELQESGEGPLPVRWNTLGRAQSLTMDHPPPDQEITPDVLINRLGPSLSAACLPFVSNWIVHPRAPRYDLALSFNRNKELYFIPGTPDSPREDLTIRFLPPDGIWPDTRASLDDLVKEALQEWHDRDLVTWILLPLAPDSEQLLRNLDQLFTVSVLPSPMPPVDGLPVVIDDKPPLYDAEVTPWRLPALGPIAALDVLPIKKTSSRKGRGVIFLPSENSSQSKFEQMREPTPEGLVHHAWRLAVQRDTTIIVMSCGNYERVGIRHRSSRTLYLSDIIDVTKPGYGKLHLGILMSVVDDALNRYRAYRIKHPISPVTKRALKRKANTTGTNPDPRRSKRQRVNAFLTGSRDRQLLNKRDTQLLWREMDQRPILLLQFSGGSLNSSKPTCCLRKGRPLSPFTPASDELLSIKLKESYQPSEYCLLTLDGNSSSGMTGRVYPGQLQVTPSSGRTLSRSVVAKITDFAAARERLRHEYQVYQHLWSHGINRIPEIYGLFEDMDNFVTILVMERAACTFREREPTTKENKGGLKDVPPSERLQIMQVIETVHKVGVVHQDLRPDNLVLAQDGKPMIIDFDQAVLDPTDDAKDLELKGLDNLLSGKTNIAGHPL</sequence>
<organism evidence="1 2">
    <name type="scientific">Pluteus cervinus</name>
    <dbReference type="NCBI Taxonomy" id="181527"/>
    <lineage>
        <taxon>Eukaryota</taxon>
        <taxon>Fungi</taxon>
        <taxon>Dikarya</taxon>
        <taxon>Basidiomycota</taxon>
        <taxon>Agaricomycotina</taxon>
        <taxon>Agaricomycetes</taxon>
        <taxon>Agaricomycetidae</taxon>
        <taxon>Agaricales</taxon>
        <taxon>Pluteineae</taxon>
        <taxon>Pluteaceae</taxon>
        <taxon>Pluteus</taxon>
    </lineage>
</organism>
<evidence type="ECO:0000313" key="1">
    <source>
        <dbReference type="EMBL" id="TFK66384.1"/>
    </source>
</evidence>
<accession>A0ACD3AL63</accession>